<comment type="caution">
    <text evidence="1">The sequence shown here is derived from an EMBL/GenBank/DDBJ whole genome shotgun (WGS) entry which is preliminary data.</text>
</comment>
<dbReference type="AlphaFoldDB" id="A0AAD6VNX4"/>
<evidence type="ECO:0000313" key="1">
    <source>
        <dbReference type="EMBL" id="KAJ7212288.1"/>
    </source>
</evidence>
<name>A0AAD6VNX4_9AGAR</name>
<sequence length="300" mass="35140">MAEDQRDHLVRPKFKQLLEPSYKPFRFADLPVELSLRILIYATAYSQGTYRSLLLVNKKISGWIVIEMLSGVPIILADRRQLEAFESYLMTRPEVIPHIRNLWTICPTSVISVHRLCVSIINRCTHLRSLACHPHILFHILNTSELQHTRCVDLTLIEFRIRWGHYMQSSTVWAQFFNQLRRLHFIGAMDHFSTLTVIPKLENIARVSVALGSSTLVQPVMFEELMKSPKLGQVVITSRLHGDAHKALSDAAQQIDDRFSVMHRRRRWKEHNLWRESLQDPDRFWKQATEEKFLSPAQRR</sequence>
<protein>
    <submittedName>
        <fullName evidence="1">Uncharacterized protein</fullName>
    </submittedName>
</protein>
<keyword evidence="2" id="KW-1185">Reference proteome</keyword>
<organism evidence="1 2">
    <name type="scientific">Mycena pura</name>
    <dbReference type="NCBI Taxonomy" id="153505"/>
    <lineage>
        <taxon>Eukaryota</taxon>
        <taxon>Fungi</taxon>
        <taxon>Dikarya</taxon>
        <taxon>Basidiomycota</taxon>
        <taxon>Agaricomycotina</taxon>
        <taxon>Agaricomycetes</taxon>
        <taxon>Agaricomycetidae</taxon>
        <taxon>Agaricales</taxon>
        <taxon>Marasmiineae</taxon>
        <taxon>Mycenaceae</taxon>
        <taxon>Mycena</taxon>
    </lineage>
</organism>
<reference evidence="1" key="1">
    <citation type="submission" date="2023-03" db="EMBL/GenBank/DDBJ databases">
        <title>Massive genome expansion in bonnet fungi (Mycena s.s.) driven by repeated elements and novel gene families across ecological guilds.</title>
        <authorList>
            <consortium name="Lawrence Berkeley National Laboratory"/>
            <person name="Harder C.B."/>
            <person name="Miyauchi S."/>
            <person name="Viragh M."/>
            <person name="Kuo A."/>
            <person name="Thoen E."/>
            <person name="Andreopoulos B."/>
            <person name="Lu D."/>
            <person name="Skrede I."/>
            <person name="Drula E."/>
            <person name="Henrissat B."/>
            <person name="Morin E."/>
            <person name="Kohler A."/>
            <person name="Barry K."/>
            <person name="LaButti K."/>
            <person name="Morin E."/>
            <person name="Salamov A."/>
            <person name="Lipzen A."/>
            <person name="Mereny Z."/>
            <person name="Hegedus B."/>
            <person name="Baldrian P."/>
            <person name="Stursova M."/>
            <person name="Weitz H."/>
            <person name="Taylor A."/>
            <person name="Grigoriev I.V."/>
            <person name="Nagy L.G."/>
            <person name="Martin F."/>
            <person name="Kauserud H."/>
        </authorList>
    </citation>
    <scope>NUCLEOTIDE SEQUENCE</scope>
    <source>
        <strain evidence="1">9144</strain>
    </source>
</reference>
<accession>A0AAD6VNX4</accession>
<gene>
    <name evidence="1" type="ORF">GGX14DRAFT_622923</name>
</gene>
<dbReference type="Proteomes" id="UP001219525">
    <property type="component" value="Unassembled WGS sequence"/>
</dbReference>
<dbReference type="EMBL" id="JARJCW010000024">
    <property type="protein sequence ID" value="KAJ7212288.1"/>
    <property type="molecule type" value="Genomic_DNA"/>
</dbReference>
<evidence type="ECO:0000313" key="2">
    <source>
        <dbReference type="Proteomes" id="UP001219525"/>
    </source>
</evidence>
<proteinExistence type="predicted"/>